<comment type="caution">
    <text evidence="1">The sequence shown here is derived from an EMBL/GenBank/DDBJ whole genome shotgun (WGS) entry which is preliminary data.</text>
</comment>
<organism evidence="1 2">
    <name type="scientific">Lentibacillus populi</name>
    <dbReference type="NCBI Taxonomy" id="1827502"/>
    <lineage>
        <taxon>Bacteria</taxon>
        <taxon>Bacillati</taxon>
        <taxon>Bacillota</taxon>
        <taxon>Bacilli</taxon>
        <taxon>Bacillales</taxon>
        <taxon>Bacillaceae</taxon>
        <taxon>Lentibacillus</taxon>
    </lineage>
</organism>
<accession>A0A9W5U2R2</accession>
<dbReference type="Proteomes" id="UP000621492">
    <property type="component" value="Unassembled WGS sequence"/>
</dbReference>
<evidence type="ECO:0000313" key="2">
    <source>
        <dbReference type="Proteomes" id="UP000621492"/>
    </source>
</evidence>
<evidence type="ECO:0008006" key="3">
    <source>
        <dbReference type="Google" id="ProtNLM"/>
    </source>
</evidence>
<gene>
    <name evidence="1" type="ORF">GCM10011409_42990</name>
</gene>
<dbReference type="Pfam" id="PF13780">
    <property type="entry name" value="DUF4176"/>
    <property type="match status" value="1"/>
</dbReference>
<sequence>MLPIGSVVLLHDGEQKLMITGRKPIVETIRKEEVYMDYIACIYPSGVLDENVYFFNQEDIAEVIFTGYAAEEEAEIARFIKDWEELTPLKKGKINDELLVG</sequence>
<reference evidence="1" key="2">
    <citation type="submission" date="2020-09" db="EMBL/GenBank/DDBJ databases">
        <authorList>
            <person name="Sun Q."/>
            <person name="Zhou Y."/>
        </authorList>
    </citation>
    <scope>NUCLEOTIDE SEQUENCE</scope>
    <source>
        <strain evidence="1">CGMCC 1.15454</strain>
    </source>
</reference>
<keyword evidence="2" id="KW-1185">Reference proteome</keyword>
<protein>
    <recommendedName>
        <fullName evidence="3">DUF4176 domain-containing protein</fullName>
    </recommendedName>
</protein>
<name>A0A9W5U2R2_9BACI</name>
<dbReference type="RefSeq" id="WP_286171333.1">
    <property type="nucleotide sequence ID" value="NZ_BMJD01000064.1"/>
</dbReference>
<dbReference type="AlphaFoldDB" id="A0A9W5U2R2"/>
<dbReference type="InterPro" id="IPR025233">
    <property type="entry name" value="DUF4176"/>
</dbReference>
<evidence type="ECO:0000313" key="1">
    <source>
        <dbReference type="EMBL" id="GGB61125.1"/>
    </source>
</evidence>
<proteinExistence type="predicted"/>
<dbReference type="EMBL" id="BMJD01000064">
    <property type="protein sequence ID" value="GGB61125.1"/>
    <property type="molecule type" value="Genomic_DNA"/>
</dbReference>
<reference evidence="1" key="1">
    <citation type="journal article" date="2014" name="Int. J. Syst. Evol. Microbiol.">
        <title>Complete genome sequence of Corynebacterium casei LMG S-19264T (=DSM 44701T), isolated from a smear-ripened cheese.</title>
        <authorList>
            <consortium name="US DOE Joint Genome Institute (JGI-PGF)"/>
            <person name="Walter F."/>
            <person name="Albersmeier A."/>
            <person name="Kalinowski J."/>
            <person name="Ruckert C."/>
        </authorList>
    </citation>
    <scope>NUCLEOTIDE SEQUENCE</scope>
    <source>
        <strain evidence="1">CGMCC 1.15454</strain>
    </source>
</reference>